<organism evidence="2 3">
    <name type="scientific">Seiridium cardinale</name>
    <dbReference type="NCBI Taxonomy" id="138064"/>
    <lineage>
        <taxon>Eukaryota</taxon>
        <taxon>Fungi</taxon>
        <taxon>Dikarya</taxon>
        <taxon>Ascomycota</taxon>
        <taxon>Pezizomycotina</taxon>
        <taxon>Sordariomycetes</taxon>
        <taxon>Xylariomycetidae</taxon>
        <taxon>Amphisphaeriales</taxon>
        <taxon>Sporocadaceae</taxon>
        <taxon>Seiridium</taxon>
    </lineage>
</organism>
<evidence type="ECO:0000313" key="3">
    <source>
        <dbReference type="Proteomes" id="UP001465668"/>
    </source>
</evidence>
<sequence>MPRPIHGHKSEVQEPEEGDIDMSESEALSEDDDFQNEGEDGFAEDDDYQPKDKDNSDEENILDDYIPDDVEVENIDFTVTDKDIADIDEFEYQISAETPVASKGQPPAGKTLRKRIKQHTNNNPKDFFNSEEETLYSSNRFPPEYYQAGLVEIYEMEYILKDYAKRTENQISAIESGFSMHV</sequence>
<keyword evidence="3" id="KW-1185">Reference proteome</keyword>
<dbReference type="EMBL" id="JARVKM010000038">
    <property type="protein sequence ID" value="KAK9774953.1"/>
    <property type="molecule type" value="Genomic_DNA"/>
</dbReference>
<dbReference type="Proteomes" id="UP001465668">
    <property type="component" value="Unassembled WGS sequence"/>
</dbReference>
<feature type="region of interest" description="Disordered" evidence="1">
    <location>
        <begin position="1"/>
        <end position="68"/>
    </location>
</feature>
<feature type="compositionally biased region" description="Acidic residues" evidence="1">
    <location>
        <begin position="55"/>
        <end position="68"/>
    </location>
</feature>
<accession>A0ABR2XMA1</accession>
<feature type="region of interest" description="Disordered" evidence="1">
    <location>
        <begin position="96"/>
        <end position="129"/>
    </location>
</feature>
<evidence type="ECO:0000256" key="1">
    <source>
        <dbReference type="SAM" id="MobiDB-lite"/>
    </source>
</evidence>
<reference evidence="2 3" key="1">
    <citation type="submission" date="2024-02" db="EMBL/GenBank/DDBJ databases">
        <title>First draft genome assembly of two strains of Seiridium cardinale.</title>
        <authorList>
            <person name="Emiliani G."/>
            <person name="Scali E."/>
        </authorList>
    </citation>
    <scope>NUCLEOTIDE SEQUENCE [LARGE SCALE GENOMIC DNA]</scope>
    <source>
        <strain evidence="2 3">BM-138-000479</strain>
    </source>
</reference>
<feature type="compositionally biased region" description="Acidic residues" evidence="1">
    <location>
        <begin position="13"/>
        <end position="47"/>
    </location>
</feature>
<protein>
    <submittedName>
        <fullName evidence="2">Uncharacterized protein</fullName>
    </submittedName>
</protein>
<evidence type="ECO:0000313" key="2">
    <source>
        <dbReference type="EMBL" id="KAK9774953.1"/>
    </source>
</evidence>
<proteinExistence type="predicted"/>
<name>A0ABR2XMA1_9PEZI</name>
<comment type="caution">
    <text evidence="2">The sequence shown here is derived from an EMBL/GenBank/DDBJ whole genome shotgun (WGS) entry which is preliminary data.</text>
</comment>
<gene>
    <name evidence="2" type="ORF">SCAR479_08508</name>
</gene>